<dbReference type="AlphaFoldDB" id="A0A0A9GE11"/>
<protein>
    <submittedName>
        <fullName evidence="1">Uncharacterized protein</fullName>
    </submittedName>
</protein>
<sequence length="46" mass="5353">MGLWGQRKRYMGIRKVQGLILSPGHKTAVIYRSVFESMRRTTKVES</sequence>
<dbReference type="EMBL" id="GBRH01177100">
    <property type="protein sequence ID" value="JAE20796.1"/>
    <property type="molecule type" value="Transcribed_RNA"/>
</dbReference>
<reference evidence="1" key="1">
    <citation type="submission" date="2014-09" db="EMBL/GenBank/DDBJ databases">
        <authorList>
            <person name="Magalhaes I.L.F."/>
            <person name="Oliveira U."/>
            <person name="Santos F.R."/>
            <person name="Vidigal T.H.D.A."/>
            <person name="Brescovit A.D."/>
            <person name="Santos A.J."/>
        </authorList>
    </citation>
    <scope>NUCLEOTIDE SEQUENCE</scope>
    <source>
        <tissue evidence="1">Shoot tissue taken approximately 20 cm above the soil surface</tissue>
    </source>
</reference>
<evidence type="ECO:0000313" key="1">
    <source>
        <dbReference type="EMBL" id="JAE20796.1"/>
    </source>
</evidence>
<name>A0A0A9GE11_ARUDO</name>
<accession>A0A0A9GE11</accession>
<reference evidence="1" key="2">
    <citation type="journal article" date="2015" name="Data Brief">
        <title>Shoot transcriptome of the giant reed, Arundo donax.</title>
        <authorList>
            <person name="Barrero R.A."/>
            <person name="Guerrero F.D."/>
            <person name="Moolhuijzen P."/>
            <person name="Goolsby J.A."/>
            <person name="Tidwell J."/>
            <person name="Bellgard S.E."/>
            <person name="Bellgard M.I."/>
        </authorList>
    </citation>
    <scope>NUCLEOTIDE SEQUENCE</scope>
    <source>
        <tissue evidence="1">Shoot tissue taken approximately 20 cm above the soil surface</tissue>
    </source>
</reference>
<proteinExistence type="predicted"/>
<organism evidence="1">
    <name type="scientific">Arundo donax</name>
    <name type="common">Giant reed</name>
    <name type="synonym">Donax arundinaceus</name>
    <dbReference type="NCBI Taxonomy" id="35708"/>
    <lineage>
        <taxon>Eukaryota</taxon>
        <taxon>Viridiplantae</taxon>
        <taxon>Streptophyta</taxon>
        <taxon>Embryophyta</taxon>
        <taxon>Tracheophyta</taxon>
        <taxon>Spermatophyta</taxon>
        <taxon>Magnoliopsida</taxon>
        <taxon>Liliopsida</taxon>
        <taxon>Poales</taxon>
        <taxon>Poaceae</taxon>
        <taxon>PACMAD clade</taxon>
        <taxon>Arundinoideae</taxon>
        <taxon>Arundineae</taxon>
        <taxon>Arundo</taxon>
    </lineage>
</organism>